<evidence type="ECO:0000313" key="4">
    <source>
        <dbReference type="Proteomes" id="UP000235464"/>
    </source>
</evidence>
<dbReference type="InterPro" id="IPR015590">
    <property type="entry name" value="Aldehyde_DH_dom"/>
</dbReference>
<gene>
    <name evidence="3" type="primary">gabD_3</name>
    <name evidence="3" type="ORF">SCNRRL3882_0936</name>
</gene>
<dbReference type="Gene3D" id="3.40.605.10">
    <property type="entry name" value="Aldehyde Dehydrogenase, Chain A, domain 1"/>
    <property type="match status" value="1"/>
</dbReference>
<feature type="domain" description="Aldehyde dehydrogenase" evidence="2">
    <location>
        <begin position="5"/>
        <end position="89"/>
    </location>
</feature>
<sequence>MPGVTRTFDVHDPATGQTIARVPDFDVQQALAAVARADEAGRSWAATTTRHRADILRTWYELMLSNAEMIALLITREMGKPLAEARAEVS</sequence>
<keyword evidence="4" id="KW-1185">Reference proteome</keyword>
<dbReference type="InterPro" id="IPR016161">
    <property type="entry name" value="Ald_DH/histidinol_DH"/>
</dbReference>
<accession>A0A2N9B2B2</accession>
<evidence type="ECO:0000259" key="2">
    <source>
        <dbReference type="Pfam" id="PF00171"/>
    </source>
</evidence>
<name>A0A2N9B2B2_STRCX</name>
<dbReference type="GO" id="GO:0004777">
    <property type="term" value="F:succinate-semialdehyde dehydrogenase (NAD+) activity"/>
    <property type="evidence" value="ECO:0007669"/>
    <property type="project" value="TreeGrafter"/>
</dbReference>
<dbReference type="AlphaFoldDB" id="A0A2N9B2B2"/>
<dbReference type="GO" id="GO:0036243">
    <property type="term" value="F:succinate-semialdehyde dehydrogenase (NADP+) activity"/>
    <property type="evidence" value="ECO:0007669"/>
    <property type="project" value="UniProtKB-EC"/>
</dbReference>
<dbReference type="EC" id="1.2.1.79" evidence="3"/>
<organism evidence="3 4">
    <name type="scientific">Streptomyces chartreusis NRRL 3882</name>
    <dbReference type="NCBI Taxonomy" id="1079985"/>
    <lineage>
        <taxon>Bacteria</taxon>
        <taxon>Bacillati</taxon>
        <taxon>Actinomycetota</taxon>
        <taxon>Actinomycetes</taxon>
        <taxon>Kitasatosporales</taxon>
        <taxon>Streptomycetaceae</taxon>
        <taxon>Streptomyces</taxon>
    </lineage>
</organism>
<dbReference type="SUPFAM" id="SSF53720">
    <property type="entry name" value="ALDH-like"/>
    <property type="match status" value="1"/>
</dbReference>
<keyword evidence="1 3" id="KW-0560">Oxidoreductase</keyword>
<dbReference type="EMBL" id="LT963352">
    <property type="protein sequence ID" value="SOR77464.1"/>
    <property type="molecule type" value="Genomic_DNA"/>
</dbReference>
<dbReference type="Proteomes" id="UP000235464">
    <property type="component" value="Chromosome I"/>
</dbReference>
<dbReference type="InterPro" id="IPR016162">
    <property type="entry name" value="Ald_DH_N"/>
</dbReference>
<proteinExistence type="predicted"/>
<dbReference type="PANTHER" id="PTHR43353">
    <property type="entry name" value="SUCCINATE-SEMIALDEHYDE DEHYDROGENASE, MITOCHONDRIAL"/>
    <property type="match status" value="1"/>
</dbReference>
<dbReference type="InterPro" id="IPR050740">
    <property type="entry name" value="Aldehyde_DH_Superfamily"/>
</dbReference>
<evidence type="ECO:0000313" key="3">
    <source>
        <dbReference type="EMBL" id="SOR77464.1"/>
    </source>
</evidence>
<dbReference type="Pfam" id="PF00171">
    <property type="entry name" value="Aldedh"/>
    <property type="match status" value="1"/>
</dbReference>
<reference evidence="4" key="1">
    <citation type="submission" date="2017-11" db="EMBL/GenBank/DDBJ databases">
        <authorList>
            <person name="Wibberg D."/>
        </authorList>
    </citation>
    <scope>NUCLEOTIDE SEQUENCE [LARGE SCALE GENOMIC DNA]</scope>
</reference>
<protein>
    <submittedName>
        <fullName evidence="3">Succinate-semialdehyde dehydrogenase [NADP(+)] GabD</fullName>
        <ecNumber evidence="3">1.2.1.79</ecNumber>
    </submittedName>
</protein>
<dbReference type="PANTHER" id="PTHR43353:SF5">
    <property type="entry name" value="SUCCINATE-SEMIALDEHYDE DEHYDROGENASE, MITOCHONDRIAL"/>
    <property type="match status" value="1"/>
</dbReference>
<evidence type="ECO:0000256" key="1">
    <source>
        <dbReference type="ARBA" id="ARBA00023002"/>
    </source>
</evidence>
<dbReference type="GO" id="GO:0009450">
    <property type="term" value="P:gamma-aminobutyric acid catabolic process"/>
    <property type="evidence" value="ECO:0007669"/>
    <property type="project" value="TreeGrafter"/>
</dbReference>